<evidence type="ECO:0000313" key="1">
    <source>
        <dbReference type="EMBL" id="KAK8581108.1"/>
    </source>
</evidence>
<dbReference type="Gene3D" id="1.10.3210.10">
    <property type="entry name" value="Hypothetical protein af1432"/>
    <property type="match status" value="1"/>
</dbReference>
<dbReference type="SUPFAM" id="SSF109604">
    <property type="entry name" value="HD-domain/PDEase-like"/>
    <property type="match status" value="1"/>
</dbReference>
<proteinExistence type="predicted"/>
<accession>A0ABR2FJP0</accession>
<name>A0ABR2FJP0_9ROSI</name>
<evidence type="ECO:0000313" key="2">
    <source>
        <dbReference type="Proteomes" id="UP001472677"/>
    </source>
</evidence>
<comment type="caution">
    <text evidence="1">The sequence shown here is derived from an EMBL/GenBank/DDBJ whole genome shotgun (WGS) entry which is preliminary data.</text>
</comment>
<gene>
    <name evidence="1" type="ORF">V6N12_071350</name>
</gene>
<dbReference type="EMBL" id="JBBPBM010000006">
    <property type="protein sequence ID" value="KAK8581108.1"/>
    <property type="molecule type" value="Genomic_DNA"/>
</dbReference>
<dbReference type="PANTHER" id="PTHR21262:SF0">
    <property type="entry name" value="GTP DIPHOSPHOKINASE RSH3, CHLOROPLASTIC-RELATED"/>
    <property type="match status" value="1"/>
</dbReference>
<dbReference type="Proteomes" id="UP001472677">
    <property type="component" value="Unassembled WGS sequence"/>
</dbReference>
<sequence>MLVLAHCFTVPSHPPLFEFELQMELCLHLSVVRAKGACSGGLQERFAEETLEIFAALANRLGISSWKEQLENPCLKHLDPDKHKEPSSRVLNSIDEAMITSAIEELERALRDTEFPYHLLSGRHKFKDVEVC</sequence>
<reference evidence="1 2" key="1">
    <citation type="journal article" date="2024" name="G3 (Bethesda)">
        <title>Genome assembly of Hibiscus sabdariffa L. provides insights into metabolisms of medicinal natural products.</title>
        <authorList>
            <person name="Kim T."/>
        </authorList>
    </citation>
    <scope>NUCLEOTIDE SEQUENCE [LARGE SCALE GENOMIC DNA]</scope>
    <source>
        <strain evidence="1">TK-2024</strain>
        <tissue evidence="1">Old leaves</tissue>
    </source>
</reference>
<keyword evidence="2" id="KW-1185">Reference proteome</keyword>
<dbReference type="PANTHER" id="PTHR21262">
    <property type="entry name" value="GUANOSINE-3',5'-BIS DIPHOSPHATE 3'-PYROPHOSPHOHYDROLASE"/>
    <property type="match status" value="1"/>
</dbReference>
<protein>
    <submittedName>
        <fullName evidence="1">Uncharacterized protein</fullName>
    </submittedName>
</protein>
<organism evidence="1 2">
    <name type="scientific">Hibiscus sabdariffa</name>
    <name type="common">roselle</name>
    <dbReference type="NCBI Taxonomy" id="183260"/>
    <lineage>
        <taxon>Eukaryota</taxon>
        <taxon>Viridiplantae</taxon>
        <taxon>Streptophyta</taxon>
        <taxon>Embryophyta</taxon>
        <taxon>Tracheophyta</taxon>
        <taxon>Spermatophyta</taxon>
        <taxon>Magnoliopsida</taxon>
        <taxon>eudicotyledons</taxon>
        <taxon>Gunneridae</taxon>
        <taxon>Pentapetalae</taxon>
        <taxon>rosids</taxon>
        <taxon>malvids</taxon>
        <taxon>Malvales</taxon>
        <taxon>Malvaceae</taxon>
        <taxon>Malvoideae</taxon>
        <taxon>Hibiscus</taxon>
    </lineage>
</organism>